<dbReference type="InParanoid" id="A0A1X7SS05"/>
<proteinExistence type="predicted"/>
<name>A0A1X7SS05_AMPQE</name>
<dbReference type="AlphaFoldDB" id="A0A1X7SS05"/>
<organism evidence="1">
    <name type="scientific">Amphimedon queenslandica</name>
    <name type="common">Sponge</name>
    <dbReference type="NCBI Taxonomy" id="400682"/>
    <lineage>
        <taxon>Eukaryota</taxon>
        <taxon>Metazoa</taxon>
        <taxon>Porifera</taxon>
        <taxon>Demospongiae</taxon>
        <taxon>Heteroscleromorpha</taxon>
        <taxon>Haplosclerida</taxon>
        <taxon>Niphatidae</taxon>
        <taxon>Amphimedon</taxon>
    </lineage>
</organism>
<dbReference type="EnsemblMetazoa" id="Aqu2.1.04858_001">
    <property type="protein sequence ID" value="Aqu2.1.04858_001"/>
    <property type="gene ID" value="Aqu2.1.04858"/>
</dbReference>
<accession>A0A1X7SS05</accession>
<protein>
    <submittedName>
        <fullName evidence="1">Uncharacterized protein</fullName>
    </submittedName>
</protein>
<sequence>MNDHYHQLTLHTYNIIADNDNNWNTRMN</sequence>
<reference evidence="1" key="1">
    <citation type="submission" date="2017-05" db="UniProtKB">
        <authorList>
            <consortium name="EnsemblMetazoa"/>
        </authorList>
    </citation>
    <scope>IDENTIFICATION</scope>
</reference>
<evidence type="ECO:0000313" key="1">
    <source>
        <dbReference type="EnsemblMetazoa" id="Aqu2.1.04858_001"/>
    </source>
</evidence>